<comment type="caution">
    <text evidence="1">The sequence shown here is derived from an EMBL/GenBank/DDBJ whole genome shotgun (WGS) entry which is preliminary data.</text>
</comment>
<evidence type="ECO:0000313" key="1">
    <source>
        <dbReference type="EMBL" id="PMM39247.1"/>
    </source>
</evidence>
<gene>
    <name evidence="1" type="ORF">BCT54_02135</name>
</gene>
<dbReference type="EMBL" id="MCZF01000316">
    <property type="protein sequence ID" value="PMM39247.1"/>
    <property type="molecule type" value="Genomic_DNA"/>
</dbReference>
<reference evidence="2" key="1">
    <citation type="submission" date="2016-07" db="EMBL/GenBank/DDBJ databases">
        <title>Nontailed viruses are major unrecognized killers of bacteria in the ocean.</title>
        <authorList>
            <person name="Kauffman K."/>
            <person name="Hussain F."/>
            <person name="Yang J."/>
            <person name="Arevalo P."/>
            <person name="Brown J."/>
            <person name="Cutler M."/>
            <person name="Kelly L."/>
            <person name="Polz M.F."/>
        </authorList>
    </citation>
    <scope>NUCLEOTIDE SEQUENCE [LARGE SCALE GENOMIC DNA]</scope>
    <source>
        <strain evidence="2">10N.261.48.B5</strain>
    </source>
</reference>
<dbReference type="AlphaFoldDB" id="A0A2N7JHY4"/>
<dbReference type="Proteomes" id="UP000235533">
    <property type="component" value="Unassembled WGS sequence"/>
</dbReference>
<accession>A0A2N7JHY4</accession>
<proteinExistence type="predicted"/>
<organism evidence="1 2">
    <name type="scientific">Vibrio splendidus</name>
    <dbReference type="NCBI Taxonomy" id="29497"/>
    <lineage>
        <taxon>Bacteria</taxon>
        <taxon>Pseudomonadati</taxon>
        <taxon>Pseudomonadota</taxon>
        <taxon>Gammaproteobacteria</taxon>
        <taxon>Vibrionales</taxon>
        <taxon>Vibrionaceae</taxon>
        <taxon>Vibrio</taxon>
    </lineage>
</organism>
<name>A0A2N7JHY4_VIBSP</name>
<sequence>MALEKVESKVSLNIKISAELDARLKRARAEARKQGMKFNVSQEVETFLLKEIKKVEKTLSIKQDVREEESQLSLIETNKPDDK</sequence>
<protein>
    <submittedName>
        <fullName evidence="1">Uncharacterized protein</fullName>
    </submittedName>
</protein>
<evidence type="ECO:0000313" key="2">
    <source>
        <dbReference type="Proteomes" id="UP000235533"/>
    </source>
</evidence>